<dbReference type="Proteomes" id="UP000614261">
    <property type="component" value="Unassembled WGS sequence"/>
</dbReference>
<evidence type="ECO:0000313" key="1">
    <source>
        <dbReference type="EMBL" id="GGB67475.1"/>
    </source>
</evidence>
<dbReference type="RefSeq" id="WP_188514550.1">
    <property type="nucleotide sequence ID" value="NZ_BMGD01000003.1"/>
</dbReference>
<reference evidence="2" key="1">
    <citation type="journal article" date="2019" name="Int. J. Syst. Evol. Microbiol.">
        <title>The Global Catalogue of Microorganisms (GCM) 10K type strain sequencing project: providing services to taxonomists for standard genome sequencing and annotation.</title>
        <authorList>
            <consortium name="The Broad Institute Genomics Platform"/>
            <consortium name="The Broad Institute Genome Sequencing Center for Infectious Disease"/>
            <person name="Wu L."/>
            <person name="Ma J."/>
        </authorList>
    </citation>
    <scope>NUCLEOTIDE SEQUENCE [LARGE SCALE GENOMIC DNA]</scope>
    <source>
        <strain evidence="2">CGMCC 1.12851</strain>
    </source>
</reference>
<proteinExistence type="predicted"/>
<organism evidence="1 2">
    <name type="scientific">Blastomonas aquatica</name>
    <dbReference type="NCBI Taxonomy" id="1510276"/>
    <lineage>
        <taxon>Bacteria</taxon>
        <taxon>Pseudomonadati</taxon>
        <taxon>Pseudomonadota</taxon>
        <taxon>Alphaproteobacteria</taxon>
        <taxon>Sphingomonadales</taxon>
        <taxon>Sphingomonadaceae</taxon>
        <taxon>Blastomonas</taxon>
    </lineage>
</organism>
<accession>A0ABQ1JFV4</accession>
<name>A0ABQ1JFV4_9SPHN</name>
<protein>
    <submittedName>
        <fullName evidence="1">Uncharacterized protein</fullName>
    </submittedName>
</protein>
<comment type="caution">
    <text evidence="1">The sequence shown here is derived from an EMBL/GenBank/DDBJ whole genome shotgun (WGS) entry which is preliminary data.</text>
</comment>
<evidence type="ECO:0000313" key="2">
    <source>
        <dbReference type="Proteomes" id="UP000614261"/>
    </source>
</evidence>
<keyword evidence="2" id="KW-1185">Reference proteome</keyword>
<gene>
    <name evidence="1" type="ORF">GCM10010833_23360</name>
</gene>
<dbReference type="EMBL" id="BMGD01000003">
    <property type="protein sequence ID" value="GGB67475.1"/>
    <property type="molecule type" value="Genomic_DNA"/>
</dbReference>
<sequence>MNHPQMLTKIDVSQLADAFPMSMRTNAVEAGMVVHGLLDPRQWANQVSLLVGGEKILVPRRLQYSEAQSAPSNDGRIAQMAACLQTQSSNGFDRQRALRSLLPAVQPWSAPFVVTLIGEYVVEIIEDIAGATSPSNLDAMILFISENTAYWKLTKQRVASYWNVYYRHKYTKLNYPGFQLVRTLETGLRARAT</sequence>